<evidence type="ECO:0000256" key="13">
    <source>
        <dbReference type="ARBA" id="ARBA00023170"/>
    </source>
</evidence>
<dbReference type="InParanoid" id="K1R0J3"/>
<dbReference type="Gene3D" id="3.30.200.20">
    <property type="entry name" value="Phosphorylase Kinase, domain 1"/>
    <property type="match status" value="1"/>
</dbReference>
<dbReference type="GO" id="GO:0043235">
    <property type="term" value="C:receptor complex"/>
    <property type="evidence" value="ECO:0007669"/>
    <property type="project" value="TreeGrafter"/>
</dbReference>
<comment type="subcellular location">
    <subcellularLocation>
        <location evidence="1">Membrane</location>
        <topology evidence="1">Single-pass membrane protein</topology>
    </subcellularLocation>
</comment>
<dbReference type="InterPro" id="IPR050122">
    <property type="entry name" value="RTK"/>
</dbReference>
<dbReference type="SMART" id="SM00469">
    <property type="entry name" value="WIF"/>
    <property type="match status" value="1"/>
</dbReference>
<dbReference type="PROSITE" id="PS50011">
    <property type="entry name" value="PROTEIN_KINASE_DOM"/>
    <property type="match status" value="1"/>
</dbReference>
<dbReference type="SUPFAM" id="SSF56112">
    <property type="entry name" value="Protein kinase-like (PK-like)"/>
    <property type="match status" value="1"/>
</dbReference>
<dbReference type="FunFam" id="1.10.510.10:FF:000165">
    <property type="entry name" value="Tyrosine-protein kinase RYK"/>
    <property type="match status" value="1"/>
</dbReference>
<dbReference type="Pfam" id="PF02019">
    <property type="entry name" value="WIF"/>
    <property type="match status" value="1"/>
</dbReference>
<dbReference type="InterPro" id="IPR003306">
    <property type="entry name" value="WIF"/>
</dbReference>
<dbReference type="Pfam" id="PF07714">
    <property type="entry name" value="PK_Tyr_Ser-Thr"/>
    <property type="match status" value="1"/>
</dbReference>
<name>K1R0J3_MAGGI</name>
<dbReference type="InterPro" id="IPR008266">
    <property type="entry name" value="Tyr_kinase_AS"/>
</dbReference>
<keyword evidence="12" id="KW-0829">Tyrosine-protein kinase</keyword>
<dbReference type="GO" id="GO:0051897">
    <property type="term" value="P:positive regulation of phosphatidylinositol 3-kinase/protein kinase B signal transduction"/>
    <property type="evidence" value="ECO:0007669"/>
    <property type="project" value="TreeGrafter"/>
</dbReference>
<evidence type="ECO:0000256" key="3">
    <source>
        <dbReference type="ARBA" id="ARBA00022553"/>
    </source>
</evidence>
<keyword evidence="5" id="KW-0812">Transmembrane</keyword>
<dbReference type="EMBL" id="JH818610">
    <property type="protein sequence ID" value="EKC34585.1"/>
    <property type="molecule type" value="Genomic_DNA"/>
</dbReference>
<accession>K1R0J3</accession>
<dbReference type="InterPro" id="IPR011009">
    <property type="entry name" value="Kinase-like_dom_sf"/>
</dbReference>
<dbReference type="GO" id="GO:0007169">
    <property type="term" value="P:cell surface receptor protein tyrosine kinase signaling pathway"/>
    <property type="evidence" value="ECO:0007669"/>
    <property type="project" value="TreeGrafter"/>
</dbReference>
<dbReference type="GO" id="GO:0010976">
    <property type="term" value="P:positive regulation of neuron projection development"/>
    <property type="evidence" value="ECO:0007669"/>
    <property type="project" value="TreeGrafter"/>
</dbReference>
<evidence type="ECO:0000256" key="6">
    <source>
        <dbReference type="ARBA" id="ARBA00022729"/>
    </source>
</evidence>
<proteinExistence type="predicted"/>
<protein>
    <recommendedName>
        <fullName evidence="2">receptor protein-tyrosine kinase</fullName>
        <ecNumber evidence="2">2.7.10.1</ecNumber>
    </recommendedName>
</protein>
<evidence type="ECO:0000256" key="8">
    <source>
        <dbReference type="ARBA" id="ARBA00022777"/>
    </source>
</evidence>
<evidence type="ECO:0000256" key="4">
    <source>
        <dbReference type="ARBA" id="ARBA00022679"/>
    </source>
</evidence>
<evidence type="ECO:0000256" key="14">
    <source>
        <dbReference type="ARBA" id="ARBA00023180"/>
    </source>
</evidence>
<keyword evidence="11" id="KW-0472">Membrane</keyword>
<evidence type="ECO:0000256" key="2">
    <source>
        <dbReference type="ARBA" id="ARBA00011902"/>
    </source>
</evidence>
<gene>
    <name evidence="15" type="ORF">CGI_10003700</name>
</gene>
<keyword evidence="7" id="KW-0547">Nucleotide-binding</keyword>
<evidence type="ECO:0000256" key="10">
    <source>
        <dbReference type="ARBA" id="ARBA00022989"/>
    </source>
</evidence>
<dbReference type="PANTHER" id="PTHR24416">
    <property type="entry name" value="TYROSINE-PROTEIN KINASE RECEPTOR"/>
    <property type="match status" value="1"/>
</dbReference>
<evidence type="ECO:0000256" key="7">
    <source>
        <dbReference type="ARBA" id="ARBA00022741"/>
    </source>
</evidence>
<evidence type="ECO:0000313" key="15">
    <source>
        <dbReference type="EMBL" id="EKC34585.1"/>
    </source>
</evidence>
<dbReference type="GO" id="GO:0005524">
    <property type="term" value="F:ATP binding"/>
    <property type="evidence" value="ECO:0007669"/>
    <property type="project" value="UniProtKB-KW"/>
</dbReference>
<dbReference type="AlphaFoldDB" id="K1R0J3"/>
<keyword evidence="3" id="KW-0597">Phosphoprotein</keyword>
<dbReference type="InterPro" id="IPR038677">
    <property type="entry name" value="WIF_sf"/>
</dbReference>
<sequence length="644" mass="73077">MYLIIDWIISIKVRCGDLIKAWSLTTAGLCGRSIQKYEKKEIIKISKQAEHGKPASVCKTDLDLYLDAHETYRLLGVNAELYYVRKGIVNNYALSFVLPIHTDVQEILFTWRSLRQGPPDIYYNMSFEVSNPRAMLVPVANISNTGKVPNSLSVFSITFPCTGNISADVEVVIQMNISIFSASNISVLNFKRKKTCLMDSRYQKTLRNKLYYNKVQTQPSNPTNSMKNINRLINSINLTQNHITMDDATTTVKMSTRIFYITVGCACAVIILIAVAVAIYYLNTQKGANRGYSERIKYYDSTSSQQLTKQQSQTFLRSETPVDNSYKGSSVRNYSCGPSPIPECFPPDPREILQEMALDHCRIALGELQMEGTFGRIYQGTLLSEHESETELGADQGITVKTVSEQTRPDQVHLFLTESCMMLGLIHQNIYPVIGACINSTLPPFVIYPHSSEGNLKKFLLKCRVSETGSHYSLSTQQLVYLAIQIVKAVQFLHRKKILHKDIATRNCVIDNDLLLKLTDNSLSRDLFPADYHCLGDNENRPVKWLALEALVERRFSLASDAWSFGVTLWELMSLAQQPYSEVDCFEMAAYLREGYRIAHPINCPDELYSMMSGCWSKNPDERPKFSQLLVYLQNFYEALGQYI</sequence>
<dbReference type="GO" id="GO:0004714">
    <property type="term" value="F:transmembrane receptor protein tyrosine kinase activity"/>
    <property type="evidence" value="ECO:0007669"/>
    <property type="project" value="UniProtKB-EC"/>
</dbReference>
<keyword evidence="13" id="KW-0675">Receptor</keyword>
<dbReference type="Gene3D" id="1.10.510.10">
    <property type="entry name" value="Transferase(Phosphotransferase) domain 1"/>
    <property type="match status" value="1"/>
</dbReference>
<dbReference type="PROSITE" id="PS50814">
    <property type="entry name" value="WIF"/>
    <property type="match status" value="1"/>
</dbReference>
<keyword evidence="4" id="KW-0808">Transferase</keyword>
<evidence type="ECO:0000256" key="9">
    <source>
        <dbReference type="ARBA" id="ARBA00022840"/>
    </source>
</evidence>
<evidence type="ECO:0000256" key="12">
    <source>
        <dbReference type="ARBA" id="ARBA00023137"/>
    </source>
</evidence>
<keyword evidence="8 15" id="KW-0418">Kinase</keyword>
<keyword evidence="6" id="KW-0732">Signal</keyword>
<dbReference type="PROSITE" id="PS00109">
    <property type="entry name" value="PROTEIN_KINASE_TYR"/>
    <property type="match status" value="1"/>
</dbReference>
<dbReference type="EC" id="2.7.10.1" evidence="2"/>
<dbReference type="PRINTS" id="PR00109">
    <property type="entry name" value="TYRKINASE"/>
</dbReference>
<dbReference type="FunCoup" id="K1R0J3">
    <property type="interactions" value="247"/>
</dbReference>
<organism evidence="15">
    <name type="scientific">Magallana gigas</name>
    <name type="common">Pacific oyster</name>
    <name type="synonym">Crassostrea gigas</name>
    <dbReference type="NCBI Taxonomy" id="29159"/>
    <lineage>
        <taxon>Eukaryota</taxon>
        <taxon>Metazoa</taxon>
        <taxon>Spiralia</taxon>
        <taxon>Lophotrochozoa</taxon>
        <taxon>Mollusca</taxon>
        <taxon>Bivalvia</taxon>
        <taxon>Autobranchia</taxon>
        <taxon>Pteriomorphia</taxon>
        <taxon>Ostreida</taxon>
        <taxon>Ostreoidea</taxon>
        <taxon>Ostreidae</taxon>
        <taxon>Magallana</taxon>
    </lineage>
</organism>
<dbReference type="GO" id="GO:0005886">
    <property type="term" value="C:plasma membrane"/>
    <property type="evidence" value="ECO:0007669"/>
    <property type="project" value="TreeGrafter"/>
</dbReference>
<evidence type="ECO:0000256" key="11">
    <source>
        <dbReference type="ARBA" id="ARBA00023136"/>
    </source>
</evidence>
<keyword evidence="9" id="KW-0067">ATP-binding</keyword>
<keyword evidence="14" id="KW-0325">Glycoprotein</keyword>
<dbReference type="GO" id="GO:0007409">
    <property type="term" value="P:axonogenesis"/>
    <property type="evidence" value="ECO:0007669"/>
    <property type="project" value="TreeGrafter"/>
</dbReference>
<evidence type="ECO:0000256" key="1">
    <source>
        <dbReference type="ARBA" id="ARBA00004167"/>
    </source>
</evidence>
<dbReference type="InterPro" id="IPR001245">
    <property type="entry name" value="Ser-Thr/Tyr_kinase_cat_dom"/>
</dbReference>
<evidence type="ECO:0000256" key="5">
    <source>
        <dbReference type="ARBA" id="ARBA00022692"/>
    </source>
</evidence>
<dbReference type="HOGENOM" id="CLU_000288_7_36_1"/>
<dbReference type="PANTHER" id="PTHR24416:SF349">
    <property type="entry name" value="TYROSINE-PROTEIN KINASE RYK"/>
    <property type="match status" value="1"/>
</dbReference>
<reference evidence="15" key="1">
    <citation type="journal article" date="2012" name="Nature">
        <title>The oyster genome reveals stress adaptation and complexity of shell formation.</title>
        <authorList>
            <person name="Zhang G."/>
            <person name="Fang X."/>
            <person name="Guo X."/>
            <person name="Li L."/>
            <person name="Luo R."/>
            <person name="Xu F."/>
            <person name="Yang P."/>
            <person name="Zhang L."/>
            <person name="Wang X."/>
            <person name="Qi H."/>
            <person name="Xiong Z."/>
            <person name="Que H."/>
            <person name="Xie Y."/>
            <person name="Holland P.W."/>
            <person name="Paps J."/>
            <person name="Zhu Y."/>
            <person name="Wu F."/>
            <person name="Chen Y."/>
            <person name="Wang J."/>
            <person name="Peng C."/>
            <person name="Meng J."/>
            <person name="Yang L."/>
            <person name="Liu J."/>
            <person name="Wen B."/>
            <person name="Zhang N."/>
            <person name="Huang Z."/>
            <person name="Zhu Q."/>
            <person name="Feng Y."/>
            <person name="Mount A."/>
            <person name="Hedgecock D."/>
            <person name="Xu Z."/>
            <person name="Liu Y."/>
            <person name="Domazet-Loso T."/>
            <person name="Du Y."/>
            <person name="Sun X."/>
            <person name="Zhang S."/>
            <person name="Liu B."/>
            <person name="Cheng P."/>
            <person name="Jiang X."/>
            <person name="Li J."/>
            <person name="Fan D."/>
            <person name="Wang W."/>
            <person name="Fu W."/>
            <person name="Wang T."/>
            <person name="Wang B."/>
            <person name="Zhang J."/>
            <person name="Peng Z."/>
            <person name="Li Y."/>
            <person name="Li N."/>
            <person name="Wang J."/>
            <person name="Chen M."/>
            <person name="He Y."/>
            <person name="Tan F."/>
            <person name="Song X."/>
            <person name="Zheng Q."/>
            <person name="Huang R."/>
            <person name="Yang H."/>
            <person name="Du X."/>
            <person name="Chen L."/>
            <person name="Yang M."/>
            <person name="Gaffney P.M."/>
            <person name="Wang S."/>
            <person name="Luo L."/>
            <person name="She Z."/>
            <person name="Ming Y."/>
            <person name="Huang W."/>
            <person name="Zhang S."/>
            <person name="Huang B."/>
            <person name="Zhang Y."/>
            <person name="Qu T."/>
            <person name="Ni P."/>
            <person name="Miao G."/>
            <person name="Wang J."/>
            <person name="Wang Q."/>
            <person name="Steinberg C.E."/>
            <person name="Wang H."/>
            <person name="Li N."/>
            <person name="Qian L."/>
            <person name="Zhang G."/>
            <person name="Li Y."/>
            <person name="Yang H."/>
            <person name="Liu X."/>
            <person name="Wang J."/>
            <person name="Yin Y."/>
            <person name="Wang J."/>
        </authorList>
    </citation>
    <scope>NUCLEOTIDE SEQUENCE [LARGE SCALE GENOMIC DNA]</scope>
    <source>
        <strain evidence="15">05x7-T-G4-1.051#20</strain>
    </source>
</reference>
<dbReference type="Gene3D" id="2.60.40.2170">
    <property type="entry name" value="Wnt, WIF domain"/>
    <property type="match status" value="1"/>
</dbReference>
<dbReference type="InterPro" id="IPR000719">
    <property type="entry name" value="Prot_kinase_dom"/>
</dbReference>
<keyword evidence="10" id="KW-1133">Transmembrane helix</keyword>